<dbReference type="InterPro" id="IPR004089">
    <property type="entry name" value="MCPsignal_dom"/>
</dbReference>
<feature type="region of interest" description="Disordered" evidence="5">
    <location>
        <begin position="302"/>
        <end position="323"/>
    </location>
</feature>
<feature type="domain" description="HAMP" evidence="8">
    <location>
        <begin position="325"/>
        <end position="377"/>
    </location>
</feature>
<keyword evidence="6" id="KW-1133">Transmembrane helix</keyword>
<proteinExistence type="inferred from homology"/>
<dbReference type="HOGENOM" id="CLU_000445_107_16_5"/>
<feature type="domain" description="Methyl-accepting transducer" evidence="7">
    <location>
        <begin position="382"/>
        <end position="611"/>
    </location>
</feature>
<keyword evidence="10" id="KW-1185">Reference proteome</keyword>
<dbReference type="PROSITE" id="PS50111">
    <property type="entry name" value="CHEMOTAXIS_TRANSDUC_2"/>
    <property type="match status" value="1"/>
</dbReference>
<dbReference type="GO" id="GO:0005886">
    <property type="term" value="C:plasma membrane"/>
    <property type="evidence" value="ECO:0007669"/>
    <property type="project" value="TreeGrafter"/>
</dbReference>
<dbReference type="InterPro" id="IPR051310">
    <property type="entry name" value="MCP_chemotaxis"/>
</dbReference>
<comment type="subcellular location">
    <subcellularLocation>
        <location evidence="1">Membrane</location>
    </subcellularLocation>
</comment>
<dbReference type="Gene3D" id="1.10.8.500">
    <property type="entry name" value="HAMP domain in histidine kinase"/>
    <property type="match status" value="1"/>
</dbReference>
<evidence type="ECO:0000256" key="3">
    <source>
        <dbReference type="ARBA" id="ARBA00029447"/>
    </source>
</evidence>
<dbReference type="GO" id="GO:0004888">
    <property type="term" value="F:transmembrane signaling receptor activity"/>
    <property type="evidence" value="ECO:0007669"/>
    <property type="project" value="TreeGrafter"/>
</dbReference>
<dbReference type="eggNOG" id="COG0840">
    <property type="taxonomic scope" value="Bacteria"/>
</dbReference>
<sequence>MTQDRYRPSPRRVTRKRSIQIGWALSLWPRETAPMSKIKIKTLLPLLFLSLVFIALVQGAIAAFSLTNLQANTRQIGAQNIPNSERLHAIVTTLNDVRRSYADYLLATGKTDFRNAETTLKARRQRLATAIDVFEKQPKSDYMSQNFDRLRKALANDAALADKIIALALDNKRSQANILYRGELSMSANNIQTLVDGMLAKDRQSTDAALAAAAGNYSAGVLSIVGGLAVALAVAVAAAFLAWKRISQPISKIATRMARLADGELDAAVPYAGRKDEIGDMAAAVAVFRDNSFARLDLERSAEHTREQVQQERSRNEASKAREAAEIQHAVNALAKALGALSDGNLTQTIETPFADHLDRLRSDFNTSIARLRAVLQEVGDNAHAIDAGAGEIRTAADGLARRTEQQAASIEETAAALEEITTTVKDTARRAEEAGTLVTRTRSGAEESGNIVRKAVIAMTEIEQSSQKIANIISVIDDIAFQTNLLALNAGVEAARAGEAGKGFAVVAQEVRELAQRSAKAAKEIESLISASNAQVRSGVALVGDTGKALEAIVGQVQEISRHVDAIVTATREQSTGLAEINTAVNTMDQGTQQNAAMVEEQTAASHGLAQEAAKLMQLLRQFTLKTASQAAAHSNRAA</sequence>
<dbReference type="SMART" id="SM00304">
    <property type="entry name" value="HAMP"/>
    <property type="match status" value="2"/>
</dbReference>
<dbReference type="Pfam" id="PF00015">
    <property type="entry name" value="MCPsignal"/>
    <property type="match status" value="1"/>
</dbReference>
<feature type="transmembrane region" description="Helical" evidence="6">
    <location>
        <begin position="221"/>
        <end position="243"/>
    </location>
</feature>
<accession>K0PDP1</accession>
<organism evidence="9 10">
    <name type="scientific">Rhizobium mesoamericanum STM3625</name>
    <dbReference type="NCBI Taxonomy" id="1211777"/>
    <lineage>
        <taxon>Bacteria</taxon>
        <taxon>Pseudomonadati</taxon>
        <taxon>Pseudomonadota</taxon>
        <taxon>Alphaproteobacteria</taxon>
        <taxon>Hyphomicrobiales</taxon>
        <taxon>Rhizobiaceae</taxon>
        <taxon>Rhizobium/Agrobacterium group</taxon>
        <taxon>Rhizobium</taxon>
    </lineage>
</organism>
<dbReference type="InterPro" id="IPR024478">
    <property type="entry name" value="HlyB_4HB_MCP"/>
</dbReference>
<dbReference type="SMART" id="SM00283">
    <property type="entry name" value="MA"/>
    <property type="match status" value="1"/>
</dbReference>
<dbReference type="PANTHER" id="PTHR43531">
    <property type="entry name" value="PROTEIN ICFG"/>
    <property type="match status" value="1"/>
</dbReference>
<gene>
    <name evidence="9" type="ORF">BN77_1794</name>
</gene>
<dbReference type="GO" id="GO:0006935">
    <property type="term" value="P:chemotaxis"/>
    <property type="evidence" value="ECO:0007669"/>
    <property type="project" value="UniProtKB-KW"/>
</dbReference>
<dbReference type="FunFam" id="1.10.287.950:FF:000001">
    <property type="entry name" value="Methyl-accepting chemotaxis sensory transducer"/>
    <property type="match status" value="1"/>
</dbReference>
<name>K0PDP1_9HYPH</name>
<evidence type="ECO:0000259" key="7">
    <source>
        <dbReference type="PROSITE" id="PS50111"/>
    </source>
</evidence>
<dbReference type="Proteomes" id="UP000009319">
    <property type="component" value="Unassembled WGS sequence"/>
</dbReference>
<dbReference type="PROSITE" id="PS50885">
    <property type="entry name" value="HAMP"/>
    <property type="match status" value="2"/>
</dbReference>
<comment type="caution">
    <text evidence="9">The sequence shown here is derived from an EMBL/GenBank/DDBJ whole genome shotgun (WGS) entry which is preliminary data.</text>
</comment>
<evidence type="ECO:0000256" key="1">
    <source>
        <dbReference type="ARBA" id="ARBA00004370"/>
    </source>
</evidence>
<dbReference type="SUPFAM" id="SSF158472">
    <property type="entry name" value="HAMP domain-like"/>
    <property type="match status" value="1"/>
</dbReference>
<evidence type="ECO:0000313" key="9">
    <source>
        <dbReference type="EMBL" id="CCM74656.1"/>
    </source>
</evidence>
<dbReference type="CDD" id="cd06225">
    <property type="entry name" value="HAMP"/>
    <property type="match status" value="1"/>
</dbReference>
<dbReference type="CDD" id="cd11386">
    <property type="entry name" value="MCP_signal"/>
    <property type="match status" value="1"/>
</dbReference>
<dbReference type="EMBL" id="CANI01000007">
    <property type="protein sequence ID" value="CCM74656.1"/>
    <property type="molecule type" value="Genomic_DNA"/>
</dbReference>
<evidence type="ECO:0000256" key="2">
    <source>
        <dbReference type="ARBA" id="ARBA00022500"/>
    </source>
</evidence>
<dbReference type="GO" id="GO:0007165">
    <property type="term" value="P:signal transduction"/>
    <property type="evidence" value="ECO:0007669"/>
    <property type="project" value="UniProtKB-KW"/>
</dbReference>
<dbReference type="Gene3D" id="1.10.287.950">
    <property type="entry name" value="Methyl-accepting chemotaxis protein"/>
    <property type="match status" value="1"/>
</dbReference>
<dbReference type="Pfam" id="PF00672">
    <property type="entry name" value="HAMP"/>
    <property type="match status" value="2"/>
</dbReference>
<keyword evidence="2" id="KW-0145">Chemotaxis</keyword>
<keyword evidence="6" id="KW-0812">Transmembrane</keyword>
<evidence type="ECO:0000313" key="10">
    <source>
        <dbReference type="Proteomes" id="UP000009319"/>
    </source>
</evidence>
<keyword evidence="9" id="KW-0675">Receptor</keyword>
<dbReference type="PANTHER" id="PTHR43531:SF11">
    <property type="entry name" value="METHYL-ACCEPTING CHEMOTAXIS PROTEIN 3"/>
    <property type="match status" value="1"/>
</dbReference>
<evidence type="ECO:0000259" key="8">
    <source>
        <dbReference type="PROSITE" id="PS50885"/>
    </source>
</evidence>
<evidence type="ECO:0000256" key="6">
    <source>
        <dbReference type="SAM" id="Phobius"/>
    </source>
</evidence>
<dbReference type="STRING" id="1211777.BN77_1794"/>
<reference evidence="9 10" key="1">
    <citation type="journal article" date="2013" name="Genome Announc.">
        <title>Draft Genome Sequence of Rhizobium mesoamericanum STM3625, a Nitrogen-Fixing Symbiont of Mimosa pudica Isolated in French Guiana (South America).</title>
        <authorList>
            <person name="Moulin L."/>
            <person name="Mornico D."/>
            <person name="Melkonian R."/>
            <person name="Klonowska A."/>
        </authorList>
    </citation>
    <scope>NUCLEOTIDE SEQUENCE [LARGE SCALE GENOMIC DNA]</scope>
    <source>
        <strain evidence="9 10">STM3625</strain>
    </source>
</reference>
<dbReference type="InterPro" id="IPR003660">
    <property type="entry name" value="HAMP_dom"/>
</dbReference>
<dbReference type="SUPFAM" id="SSF58104">
    <property type="entry name" value="Methyl-accepting chemotaxis protein (MCP) signaling domain"/>
    <property type="match status" value="1"/>
</dbReference>
<keyword evidence="6" id="KW-0472">Membrane</keyword>
<evidence type="ECO:0000256" key="5">
    <source>
        <dbReference type="SAM" id="MobiDB-lite"/>
    </source>
</evidence>
<dbReference type="AlphaFoldDB" id="K0PDP1"/>
<protein>
    <submittedName>
        <fullName evidence="9">Putative chemoreceptor y4fA</fullName>
    </submittedName>
</protein>
<feature type="domain" description="HAMP" evidence="8">
    <location>
        <begin position="244"/>
        <end position="297"/>
    </location>
</feature>
<evidence type="ECO:0000256" key="4">
    <source>
        <dbReference type="PROSITE-ProRule" id="PRU00284"/>
    </source>
</evidence>
<comment type="similarity">
    <text evidence="3">Belongs to the methyl-accepting chemotaxis (MCP) protein family.</text>
</comment>
<dbReference type="Pfam" id="PF12729">
    <property type="entry name" value="4HB_MCP_1"/>
    <property type="match status" value="1"/>
</dbReference>
<keyword evidence="4" id="KW-0807">Transducer</keyword>